<gene>
    <name evidence="1" type="ORF">BDR25DRAFT_348567</name>
</gene>
<accession>A0ACB6RG60</accession>
<name>A0ACB6RG60_9PLEO</name>
<sequence length="193" mass="21525">MATDVTVGTIQPAKDDLGGAHPRKLPFEPPQSALRIKGIVEKDVLIFVDLHSAYRSGPRPQERNSATQRHSVHQMLDEAYPERRMPMNDWLSGRTPCLLQDLVQGMPQTRADLSCRLLSSSSRIAFTSCLYSAFLVDVLFIAEGIIATCLRGIIINCNQGILFPQFKAFDVYSYESFGSKGHLYMTCLDKLDG</sequence>
<reference evidence="1" key="1">
    <citation type="journal article" date="2020" name="Stud. Mycol.">
        <title>101 Dothideomycetes genomes: a test case for predicting lifestyles and emergence of pathogens.</title>
        <authorList>
            <person name="Haridas S."/>
            <person name="Albert R."/>
            <person name="Binder M."/>
            <person name="Bloem J."/>
            <person name="Labutti K."/>
            <person name="Salamov A."/>
            <person name="Andreopoulos B."/>
            <person name="Baker S."/>
            <person name="Barry K."/>
            <person name="Bills G."/>
            <person name="Bluhm B."/>
            <person name="Cannon C."/>
            <person name="Castanera R."/>
            <person name="Culley D."/>
            <person name="Daum C."/>
            <person name="Ezra D."/>
            <person name="Gonzalez J."/>
            <person name="Henrissat B."/>
            <person name="Kuo A."/>
            <person name="Liang C."/>
            <person name="Lipzen A."/>
            <person name="Lutzoni F."/>
            <person name="Magnuson J."/>
            <person name="Mondo S."/>
            <person name="Nolan M."/>
            <person name="Ohm R."/>
            <person name="Pangilinan J."/>
            <person name="Park H.-J."/>
            <person name="Ramirez L."/>
            <person name="Alfaro M."/>
            <person name="Sun H."/>
            <person name="Tritt A."/>
            <person name="Yoshinaga Y."/>
            <person name="Zwiers L.-H."/>
            <person name="Turgeon B."/>
            <person name="Goodwin S."/>
            <person name="Spatafora J."/>
            <person name="Crous P."/>
            <person name="Grigoriev I."/>
        </authorList>
    </citation>
    <scope>NUCLEOTIDE SEQUENCE</scope>
    <source>
        <strain evidence="1">ATCC 200398</strain>
    </source>
</reference>
<dbReference type="EMBL" id="MU003492">
    <property type="protein sequence ID" value="KAF2478308.1"/>
    <property type="molecule type" value="Genomic_DNA"/>
</dbReference>
<comment type="caution">
    <text evidence="1">The sequence shown here is derived from an EMBL/GenBank/DDBJ whole genome shotgun (WGS) entry which is preliminary data.</text>
</comment>
<proteinExistence type="predicted"/>
<organism evidence="1 2">
    <name type="scientific">Lindgomyces ingoldianus</name>
    <dbReference type="NCBI Taxonomy" id="673940"/>
    <lineage>
        <taxon>Eukaryota</taxon>
        <taxon>Fungi</taxon>
        <taxon>Dikarya</taxon>
        <taxon>Ascomycota</taxon>
        <taxon>Pezizomycotina</taxon>
        <taxon>Dothideomycetes</taxon>
        <taxon>Pleosporomycetidae</taxon>
        <taxon>Pleosporales</taxon>
        <taxon>Lindgomycetaceae</taxon>
        <taxon>Lindgomyces</taxon>
    </lineage>
</organism>
<evidence type="ECO:0000313" key="1">
    <source>
        <dbReference type="EMBL" id="KAF2478308.1"/>
    </source>
</evidence>
<dbReference type="Proteomes" id="UP000799755">
    <property type="component" value="Unassembled WGS sequence"/>
</dbReference>
<protein>
    <submittedName>
        <fullName evidence="1">Uncharacterized protein</fullName>
    </submittedName>
</protein>
<evidence type="ECO:0000313" key="2">
    <source>
        <dbReference type="Proteomes" id="UP000799755"/>
    </source>
</evidence>
<keyword evidence="2" id="KW-1185">Reference proteome</keyword>